<dbReference type="EMBL" id="BARU01017322">
    <property type="protein sequence ID" value="GAH59005.1"/>
    <property type="molecule type" value="Genomic_DNA"/>
</dbReference>
<organism evidence="1">
    <name type="scientific">marine sediment metagenome</name>
    <dbReference type="NCBI Taxonomy" id="412755"/>
    <lineage>
        <taxon>unclassified sequences</taxon>
        <taxon>metagenomes</taxon>
        <taxon>ecological metagenomes</taxon>
    </lineage>
</organism>
<comment type="caution">
    <text evidence="1">The sequence shown here is derived from an EMBL/GenBank/DDBJ whole genome shotgun (WGS) entry which is preliminary data.</text>
</comment>
<dbReference type="Gene3D" id="3.40.50.2300">
    <property type="match status" value="1"/>
</dbReference>
<sequence length="86" mass="9225">GLTSMLKQVDAAIYYFAVKAAVEGTFKGGVEVFGLDRFVTIGGITYSGVNYAIDKYNKDLISAEMLAKVEEAKAKIISGEIVVPTE</sequence>
<evidence type="ECO:0008006" key="2">
    <source>
        <dbReference type="Google" id="ProtNLM"/>
    </source>
</evidence>
<name>X1HPP4_9ZZZZ</name>
<gene>
    <name evidence="1" type="ORF">S03H2_28745</name>
</gene>
<dbReference type="PANTHER" id="PTHR34296:SF2">
    <property type="entry name" value="ABC TRANSPORTER GUANOSINE-BINDING PROTEIN NUPN"/>
    <property type="match status" value="1"/>
</dbReference>
<dbReference type="AlphaFoldDB" id="X1HPP4"/>
<accession>X1HPP4</accession>
<proteinExistence type="predicted"/>
<protein>
    <recommendedName>
        <fullName evidence="2">BMP family ABC transporter substrate-binding protein</fullName>
    </recommendedName>
</protein>
<dbReference type="InterPro" id="IPR050957">
    <property type="entry name" value="BMP_lipoprotein"/>
</dbReference>
<evidence type="ECO:0000313" key="1">
    <source>
        <dbReference type="EMBL" id="GAH59005.1"/>
    </source>
</evidence>
<reference evidence="1" key="1">
    <citation type="journal article" date="2014" name="Front. Microbiol.">
        <title>High frequency of phylogenetically diverse reductive dehalogenase-homologous genes in deep subseafloor sedimentary metagenomes.</title>
        <authorList>
            <person name="Kawai M."/>
            <person name="Futagami T."/>
            <person name="Toyoda A."/>
            <person name="Takaki Y."/>
            <person name="Nishi S."/>
            <person name="Hori S."/>
            <person name="Arai W."/>
            <person name="Tsubouchi T."/>
            <person name="Morono Y."/>
            <person name="Uchiyama I."/>
            <person name="Ito T."/>
            <person name="Fujiyama A."/>
            <person name="Inagaki F."/>
            <person name="Takami H."/>
        </authorList>
    </citation>
    <scope>NUCLEOTIDE SEQUENCE</scope>
    <source>
        <strain evidence="1">Expedition CK06-06</strain>
    </source>
</reference>
<dbReference type="PANTHER" id="PTHR34296">
    <property type="entry name" value="TRANSCRIPTIONAL ACTIVATOR PROTEIN MED"/>
    <property type="match status" value="1"/>
</dbReference>
<feature type="non-terminal residue" evidence="1">
    <location>
        <position position="1"/>
    </location>
</feature>